<evidence type="ECO:0000256" key="3">
    <source>
        <dbReference type="ARBA" id="ARBA00022989"/>
    </source>
</evidence>
<dbReference type="PANTHER" id="PTHR15549:SF30">
    <property type="entry name" value="MID2 DOMAIN-CONTAINING PROTEIN"/>
    <property type="match status" value="1"/>
</dbReference>
<dbReference type="EMBL" id="KN837284">
    <property type="protein sequence ID" value="KIJ29369.1"/>
    <property type="molecule type" value="Genomic_DNA"/>
</dbReference>
<name>A0A0C9U552_SPHS4</name>
<feature type="transmembrane region" description="Helical" evidence="6">
    <location>
        <begin position="86"/>
        <end position="107"/>
    </location>
</feature>
<dbReference type="InterPro" id="IPR051694">
    <property type="entry name" value="Immunoregulatory_rcpt-like"/>
</dbReference>
<evidence type="ECO:0000256" key="6">
    <source>
        <dbReference type="SAM" id="Phobius"/>
    </source>
</evidence>
<dbReference type="AlphaFoldDB" id="A0A0C9U552"/>
<evidence type="ECO:0000256" key="5">
    <source>
        <dbReference type="SAM" id="MobiDB-lite"/>
    </source>
</evidence>
<keyword evidence="8" id="KW-1185">Reference proteome</keyword>
<evidence type="ECO:0000256" key="4">
    <source>
        <dbReference type="ARBA" id="ARBA00023136"/>
    </source>
</evidence>
<feature type="region of interest" description="Disordered" evidence="5">
    <location>
        <begin position="135"/>
        <end position="167"/>
    </location>
</feature>
<reference evidence="7 8" key="1">
    <citation type="submission" date="2014-06" db="EMBL/GenBank/DDBJ databases">
        <title>Evolutionary Origins and Diversification of the Mycorrhizal Mutualists.</title>
        <authorList>
            <consortium name="DOE Joint Genome Institute"/>
            <consortium name="Mycorrhizal Genomics Consortium"/>
            <person name="Kohler A."/>
            <person name="Kuo A."/>
            <person name="Nagy L.G."/>
            <person name="Floudas D."/>
            <person name="Copeland A."/>
            <person name="Barry K.W."/>
            <person name="Cichocki N."/>
            <person name="Veneault-Fourrey C."/>
            <person name="LaButti K."/>
            <person name="Lindquist E.A."/>
            <person name="Lipzen A."/>
            <person name="Lundell T."/>
            <person name="Morin E."/>
            <person name="Murat C."/>
            <person name="Riley R."/>
            <person name="Ohm R."/>
            <person name="Sun H."/>
            <person name="Tunlid A."/>
            <person name="Henrissat B."/>
            <person name="Grigoriev I.V."/>
            <person name="Hibbett D.S."/>
            <person name="Martin F."/>
        </authorList>
    </citation>
    <scope>NUCLEOTIDE SEQUENCE [LARGE SCALE GENOMIC DNA]</scope>
    <source>
        <strain evidence="7 8">SS14</strain>
    </source>
</reference>
<keyword evidence="4 6" id="KW-0472">Membrane</keyword>
<evidence type="ECO:0000313" key="7">
    <source>
        <dbReference type="EMBL" id="KIJ29369.1"/>
    </source>
</evidence>
<organism evidence="7 8">
    <name type="scientific">Sphaerobolus stellatus (strain SS14)</name>
    <dbReference type="NCBI Taxonomy" id="990650"/>
    <lineage>
        <taxon>Eukaryota</taxon>
        <taxon>Fungi</taxon>
        <taxon>Dikarya</taxon>
        <taxon>Basidiomycota</taxon>
        <taxon>Agaricomycotina</taxon>
        <taxon>Agaricomycetes</taxon>
        <taxon>Phallomycetidae</taxon>
        <taxon>Geastrales</taxon>
        <taxon>Sphaerobolaceae</taxon>
        <taxon>Sphaerobolus</taxon>
    </lineage>
</organism>
<dbReference type="PANTHER" id="PTHR15549">
    <property type="entry name" value="PAIRED IMMUNOGLOBULIN-LIKE TYPE 2 RECEPTOR"/>
    <property type="match status" value="1"/>
</dbReference>
<evidence type="ECO:0000313" key="8">
    <source>
        <dbReference type="Proteomes" id="UP000054279"/>
    </source>
</evidence>
<dbReference type="GO" id="GO:0016020">
    <property type="term" value="C:membrane"/>
    <property type="evidence" value="ECO:0007669"/>
    <property type="project" value="UniProtKB-SubCell"/>
</dbReference>
<sequence>MTTTQETIPFQNLPGTTVITSTSVESTIVTGTGAAATPTPTSFTTILPPNGPANTPSAIFTPSSTISPYPYTQQSPSQPTRLSSGAIIGIVAGVCSILVLVIGVLLLRRRQKNTHERILIDAYLERELSHRSEGSLSWHKNDPQHSHPPTSDLEANSYDDLPPRYSP</sequence>
<accession>A0A0C9U552</accession>
<feature type="compositionally biased region" description="Basic and acidic residues" evidence="5">
    <location>
        <begin position="135"/>
        <end position="145"/>
    </location>
</feature>
<comment type="subcellular location">
    <subcellularLocation>
        <location evidence="1">Membrane</location>
        <topology evidence="1">Single-pass membrane protein</topology>
    </subcellularLocation>
</comment>
<gene>
    <name evidence="7" type="ORF">M422DRAFT_54166</name>
</gene>
<protein>
    <submittedName>
        <fullName evidence="7">Uncharacterized protein</fullName>
    </submittedName>
</protein>
<keyword evidence="2 6" id="KW-0812">Transmembrane</keyword>
<evidence type="ECO:0000256" key="2">
    <source>
        <dbReference type="ARBA" id="ARBA00022692"/>
    </source>
</evidence>
<keyword evidence="3 6" id="KW-1133">Transmembrane helix</keyword>
<dbReference type="HOGENOM" id="CLU_1595603_0_0_1"/>
<proteinExistence type="predicted"/>
<dbReference type="GO" id="GO:0071944">
    <property type="term" value="C:cell periphery"/>
    <property type="evidence" value="ECO:0007669"/>
    <property type="project" value="UniProtKB-ARBA"/>
</dbReference>
<dbReference type="Proteomes" id="UP000054279">
    <property type="component" value="Unassembled WGS sequence"/>
</dbReference>
<evidence type="ECO:0000256" key="1">
    <source>
        <dbReference type="ARBA" id="ARBA00004167"/>
    </source>
</evidence>